<dbReference type="RefSeq" id="WP_073071957.1">
    <property type="nucleotide sequence ID" value="NZ_MPPI01000013.1"/>
</dbReference>
<dbReference type="OrthoDB" id="463677at2"/>
<dbReference type="EMBL" id="PVWG01000010">
    <property type="protein sequence ID" value="PSB19480.1"/>
    <property type="molecule type" value="Genomic_DNA"/>
</dbReference>
<gene>
    <name evidence="1" type="ORF">C7B65_11215</name>
</gene>
<organism evidence="1 2">
    <name type="scientific">Phormidesmis priestleyi ULC007</name>
    <dbReference type="NCBI Taxonomy" id="1920490"/>
    <lineage>
        <taxon>Bacteria</taxon>
        <taxon>Bacillati</taxon>
        <taxon>Cyanobacteriota</taxon>
        <taxon>Cyanophyceae</taxon>
        <taxon>Leptolyngbyales</taxon>
        <taxon>Leptolyngbyaceae</taxon>
        <taxon>Phormidesmis</taxon>
    </lineage>
</organism>
<dbReference type="Proteomes" id="UP000238634">
    <property type="component" value="Unassembled WGS sequence"/>
</dbReference>
<reference evidence="1 2" key="2">
    <citation type="submission" date="2018-03" db="EMBL/GenBank/DDBJ databases">
        <title>The ancient ancestry and fast evolution of plastids.</title>
        <authorList>
            <person name="Moore K.R."/>
            <person name="Magnabosco C."/>
            <person name="Momper L."/>
            <person name="Gold D.A."/>
            <person name="Bosak T."/>
            <person name="Fournier G.P."/>
        </authorList>
    </citation>
    <scope>NUCLEOTIDE SEQUENCE [LARGE SCALE GENOMIC DNA]</scope>
    <source>
        <strain evidence="1 2">ULC007</strain>
    </source>
</reference>
<evidence type="ECO:0000313" key="1">
    <source>
        <dbReference type="EMBL" id="PSB19480.1"/>
    </source>
</evidence>
<protein>
    <submittedName>
        <fullName evidence="1">Uncharacterized protein</fullName>
    </submittedName>
</protein>
<comment type="caution">
    <text evidence="1">The sequence shown here is derived from an EMBL/GenBank/DDBJ whole genome shotgun (WGS) entry which is preliminary data.</text>
</comment>
<keyword evidence="2" id="KW-1185">Reference proteome</keyword>
<name>A0A2T1DG47_9CYAN</name>
<proteinExistence type="predicted"/>
<accession>A0A2T1DG47</accession>
<evidence type="ECO:0000313" key="2">
    <source>
        <dbReference type="Proteomes" id="UP000238634"/>
    </source>
</evidence>
<reference evidence="1 2" key="1">
    <citation type="submission" date="2018-02" db="EMBL/GenBank/DDBJ databases">
        <authorList>
            <person name="Cohen D.B."/>
            <person name="Kent A.D."/>
        </authorList>
    </citation>
    <scope>NUCLEOTIDE SEQUENCE [LARGE SCALE GENOMIC DNA]</scope>
    <source>
        <strain evidence="1 2">ULC007</strain>
    </source>
</reference>
<dbReference type="AlphaFoldDB" id="A0A2T1DG47"/>
<sequence>MQLSEAELLQVQQTLHDYEPSQSAIATLIDHEGDLDASLEAMLRSEMGQAAFGEKPLKQVVLDVLREQICGDDGFRQRLTEYTKKTESTPLLTGLIVYLTSQIVLPFPINPGLATLIVLYIAKFGFDVYCRYTEPAK</sequence>